<comment type="caution">
    <text evidence="2">The sequence shown here is derived from an EMBL/GenBank/DDBJ whole genome shotgun (WGS) entry which is preliminary data.</text>
</comment>
<gene>
    <name evidence="2" type="ORF">LTR97_009049</name>
</gene>
<dbReference type="EMBL" id="JAVRQU010000014">
    <property type="protein sequence ID" value="KAK5695539.1"/>
    <property type="molecule type" value="Genomic_DNA"/>
</dbReference>
<accession>A0AAN8A1M8</accession>
<feature type="region of interest" description="Disordered" evidence="1">
    <location>
        <begin position="386"/>
        <end position="407"/>
    </location>
</feature>
<dbReference type="AlphaFoldDB" id="A0AAN8A1M8"/>
<evidence type="ECO:0000256" key="1">
    <source>
        <dbReference type="SAM" id="MobiDB-lite"/>
    </source>
</evidence>
<reference evidence="2" key="1">
    <citation type="submission" date="2023-08" db="EMBL/GenBank/DDBJ databases">
        <title>Black Yeasts Isolated from many extreme environments.</title>
        <authorList>
            <person name="Coleine C."/>
            <person name="Stajich J.E."/>
            <person name="Selbmann L."/>
        </authorList>
    </citation>
    <scope>NUCLEOTIDE SEQUENCE</scope>
    <source>
        <strain evidence="2">CCFEE 5810</strain>
    </source>
</reference>
<name>A0AAN8A1M8_9PEZI</name>
<dbReference type="Proteomes" id="UP001310594">
    <property type="component" value="Unassembled WGS sequence"/>
</dbReference>
<proteinExistence type="predicted"/>
<evidence type="ECO:0000313" key="2">
    <source>
        <dbReference type="EMBL" id="KAK5695539.1"/>
    </source>
</evidence>
<organism evidence="2 3">
    <name type="scientific">Elasticomyces elasticus</name>
    <dbReference type="NCBI Taxonomy" id="574655"/>
    <lineage>
        <taxon>Eukaryota</taxon>
        <taxon>Fungi</taxon>
        <taxon>Dikarya</taxon>
        <taxon>Ascomycota</taxon>
        <taxon>Pezizomycotina</taxon>
        <taxon>Dothideomycetes</taxon>
        <taxon>Dothideomycetidae</taxon>
        <taxon>Mycosphaerellales</taxon>
        <taxon>Teratosphaeriaceae</taxon>
        <taxon>Elasticomyces</taxon>
    </lineage>
</organism>
<protein>
    <recommendedName>
        <fullName evidence="4">F-box domain-containing protein</fullName>
    </recommendedName>
</protein>
<evidence type="ECO:0008006" key="4">
    <source>
        <dbReference type="Google" id="ProtNLM"/>
    </source>
</evidence>
<evidence type="ECO:0000313" key="3">
    <source>
        <dbReference type="Proteomes" id="UP001310594"/>
    </source>
</evidence>
<sequence>MADDTPAKRQKLDDLESTLSKLCAGQAALAQNIADLTKVQQATNNKLNAFVDRFDTIHPVRVRSTNAGTRLTETFELLEKILLATSRDTVAAAQGVNKYFRSLIKNSKALSKKLSLPNAGIRLTTNTKILEKILMNAPMETVLFAQRVNKAFQDTITTSDSLQCKLFFKQTDKAAPLLNPLLTKDSIRTRLPFFLQMDGSGYRLRYGRGGGAERLHARMPVISTVIVNPGLSQTSGEKHNLVWKLRRCAVPGWPGEENRLTFSHNDASWPRMYLTTVDLNSIRFDVGHFDGPGADVHNGSTSLDASQLLGIQVRCSAGANMHNLIRYAQKDLLKHDSRCTVRTCDTQSIVLELGRTRKGGEAEDFVSKASVISTYTVRSHRTRALQSPWGAPAGSCESGRLTSTFPW</sequence>